<dbReference type="AlphaFoldDB" id="A0A1B6DCS1"/>
<evidence type="ECO:0000313" key="1">
    <source>
        <dbReference type="EMBL" id="JAS23497.1"/>
    </source>
</evidence>
<accession>A0A1B6DCS1</accession>
<protein>
    <submittedName>
        <fullName evidence="1">Uncharacterized protein</fullName>
    </submittedName>
</protein>
<feature type="non-terminal residue" evidence="1">
    <location>
        <position position="171"/>
    </location>
</feature>
<gene>
    <name evidence="1" type="ORF">g.44893</name>
</gene>
<feature type="non-terminal residue" evidence="1">
    <location>
        <position position="1"/>
    </location>
</feature>
<sequence length="171" mass="18560">DKTLAVVVKAINSNYDVVSQCLSSFSKTPKSLVSGVLALKLNLTVNAVNEVTSALSKFQANSSKTFEVINNIRLKVNAVLQRRARSNEMLKILLASSESHLKFNLALTNAFLSLGSNSEARQCISDARNRFLDNLNTKSSDIKKCLDGTKQTINVGEINSLESNVVDGLKA</sequence>
<name>A0A1B6DCS1_9HEMI</name>
<reference evidence="1" key="1">
    <citation type="submission" date="2015-12" db="EMBL/GenBank/DDBJ databases">
        <title>De novo transcriptome assembly of four potential Pierce s Disease insect vectors from Arizona vineyards.</title>
        <authorList>
            <person name="Tassone E.E."/>
        </authorList>
    </citation>
    <scope>NUCLEOTIDE SEQUENCE</scope>
</reference>
<organism evidence="1">
    <name type="scientific">Clastoptera arizonana</name>
    <name type="common">Arizona spittle bug</name>
    <dbReference type="NCBI Taxonomy" id="38151"/>
    <lineage>
        <taxon>Eukaryota</taxon>
        <taxon>Metazoa</taxon>
        <taxon>Ecdysozoa</taxon>
        <taxon>Arthropoda</taxon>
        <taxon>Hexapoda</taxon>
        <taxon>Insecta</taxon>
        <taxon>Pterygota</taxon>
        <taxon>Neoptera</taxon>
        <taxon>Paraneoptera</taxon>
        <taxon>Hemiptera</taxon>
        <taxon>Auchenorrhyncha</taxon>
        <taxon>Cercopoidea</taxon>
        <taxon>Clastopteridae</taxon>
        <taxon>Clastoptera</taxon>
    </lineage>
</organism>
<dbReference type="EMBL" id="GEDC01013801">
    <property type="protein sequence ID" value="JAS23497.1"/>
    <property type="molecule type" value="Transcribed_RNA"/>
</dbReference>
<proteinExistence type="predicted"/>